<gene>
    <name evidence="2" type="ORF">AK812_SmicGene40303</name>
</gene>
<dbReference type="AlphaFoldDB" id="A0A1Q9C8Z2"/>
<name>A0A1Q9C8Z2_SYMMI</name>
<evidence type="ECO:0000313" key="3">
    <source>
        <dbReference type="Proteomes" id="UP000186817"/>
    </source>
</evidence>
<feature type="compositionally biased region" description="Basic residues" evidence="1">
    <location>
        <begin position="44"/>
        <end position="55"/>
    </location>
</feature>
<organism evidence="2 3">
    <name type="scientific">Symbiodinium microadriaticum</name>
    <name type="common">Dinoflagellate</name>
    <name type="synonym">Zooxanthella microadriatica</name>
    <dbReference type="NCBI Taxonomy" id="2951"/>
    <lineage>
        <taxon>Eukaryota</taxon>
        <taxon>Sar</taxon>
        <taxon>Alveolata</taxon>
        <taxon>Dinophyceae</taxon>
        <taxon>Suessiales</taxon>
        <taxon>Symbiodiniaceae</taxon>
        <taxon>Symbiodinium</taxon>
    </lineage>
</organism>
<reference evidence="2 3" key="1">
    <citation type="submission" date="2016-02" db="EMBL/GenBank/DDBJ databases">
        <title>Genome analysis of coral dinoflagellate symbionts highlights evolutionary adaptations to a symbiotic lifestyle.</title>
        <authorList>
            <person name="Aranda M."/>
            <person name="Li Y."/>
            <person name="Liew Y.J."/>
            <person name="Baumgarten S."/>
            <person name="Simakov O."/>
            <person name="Wilson M."/>
            <person name="Piel J."/>
            <person name="Ashoor H."/>
            <person name="Bougouffa S."/>
            <person name="Bajic V.B."/>
            <person name="Ryu T."/>
            <person name="Ravasi T."/>
            <person name="Bayer T."/>
            <person name="Micklem G."/>
            <person name="Kim H."/>
            <person name="Bhak J."/>
            <person name="Lajeunesse T.C."/>
            <person name="Voolstra C.R."/>
        </authorList>
    </citation>
    <scope>NUCLEOTIDE SEQUENCE [LARGE SCALE GENOMIC DNA]</scope>
    <source>
        <strain evidence="2 3">CCMP2467</strain>
    </source>
</reference>
<keyword evidence="3" id="KW-1185">Reference proteome</keyword>
<evidence type="ECO:0000313" key="2">
    <source>
        <dbReference type="EMBL" id="OLP79412.1"/>
    </source>
</evidence>
<sequence length="463" mass="51524">MRTSARPSAERSTLRASALRLVNLLSSRLGKHEPRSRSSCTAPKRVRTRSKRAKTSKTNAGVQQRGKEVQPKCRGFGSRLRPAEGGWVRDLTEEGIEPHPGPSASMATSLRYLAWSCQGHFNLMHLQETNLNPRLQREIAHVAEVKGFHDVPKGTDALGRERLGFKQGELWNLEASAALLRVDEVIVAQQAADKMDGIHRWQRALADRGSAEEERRVPCDHAAALRRWQRHGISRQAVINALNQAGIQAYRAMRASGQVEELMSSETGLAAWASLRADIPRPSTRKPETSKSAFKDNVDAHLGPTGKVDRETCRAMCAERTGCYELGPRVENRCELRLGTNYGFSLDFMGRVPTPISCVGSLKYLRPGVETGVESESILQPIPAFLLRWMNVTHHEDLFEHNTIYNDIKVSHPSFSHLDQGCESMVRRHTEAATTVVKQSSQASGKKAGLCIWLRFIEGLSDL</sequence>
<accession>A0A1Q9C8Z2</accession>
<proteinExistence type="predicted"/>
<dbReference type="EMBL" id="LSRX01001487">
    <property type="protein sequence ID" value="OLP79412.1"/>
    <property type="molecule type" value="Genomic_DNA"/>
</dbReference>
<feature type="region of interest" description="Disordered" evidence="1">
    <location>
        <begin position="27"/>
        <end position="76"/>
    </location>
</feature>
<dbReference type="OrthoDB" id="419635at2759"/>
<comment type="caution">
    <text evidence="2">The sequence shown here is derived from an EMBL/GenBank/DDBJ whole genome shotgun (WGS) entry which is preliminary data.</text>
</comment>
<dbReference type="Proteomes" id="UP000186817">
    <property type="component" value="Unassembled WGS sequence"/>
</dbReference>
<evidence type="ECO:0000256" key="1">
    <source>
        <dbReference type="SAM" id="MobiDB-lite"/>
    </source>
</evidence>
<protein>
    <submittedName>
        <fullName evidence="2">Uncharacterized protein</fullName>
    </submittedName>
</protein>